<dbReference type="EMBL" id="MU092275">
    <property type="protein sequence ID" value="KAF7846638.1"/>
    <property type="molecule type" value="Genomic_DNA"/>
</dbReference>
<dbReference type="EMBL" id="MU092275">
    <property type="protein sequence ID" value="KAF7846639.1"/>
    <property type="molecule type" value="Genomic_DNA"/>
</dbReference>
<dbReference type="AlphaFoldDB" id="A0A8T0CKT6"/>
<proteinExistence type="predicted"/>
<gene>
    <name evidence="2" type="ORF">BT93_L3976</name>
</gene>
<sequence length="185" mass="21016">MDYERIQKPQGNVGGGLSPRKLRNMLRGVEKKRKEEECLDSLGFDMRSELHNADDAGGDSSDNCKDVDIVMVLPECSDSTMADLEMAGDCRLKENSLVHSRFKEQEDLPMDYDGVSVHRPFLSFRRQRGLNKDCPLLHFRNRRRLNGMMPRNGLQVPHQIGPQGDKLSQVLERQVFLATGVGNHH</sequence>
<evidence type="ECO:0000313" key="2">
    <source>
        <dbReference type="EMBL" id="KAF7846639.1"/>
    </source>
</evidence>
<dbReference type="Gramene" id="rna-gnl|WGS:JABURB|Cocit.L3976.1">
    <property type="protein sequence ID" value="cds-KAF7846639.1"/>
    <property type="gene ID" value="gene-BT93_L3976"/>
</dbReference>
<comment type="caution">
    <text evidence="2">The sequence shown here is derived from an EMBL/GenBank/DDBJ whole genome shotgun (WGS) entry which is preliminary data.</text>
</comment>
<protein>
    <submittedName>
        <fullName evidence="2">Uncharacterized protein</fullName>
    </submittedName>
</protein>
<keyword evidence="3" id="KW-1185">Reference proteome</keyword>
<evidence type="ECO:0000256" key="1">
    <source>
        <dbReference type="SAM" id="MobiDB-lite"/>
    </source>
</evidence>
<accession>A0A8T0CKT6</accession>
<organism evidence="2 3">
    <name type="scientific">Corymbia citriodora subsp. variegata</name>
    <dbReference type="NCBI Taxonomy" id="360336"/>
    <lineage>
        <taxon>Eukaryota</taxon>
        <taxon>Viridiplantae</taxon>
        <taxon>Streptophyta</taxon>
        <taxon>Embryophyta</taxon>
        <taxon>Tracheophyta</taxon>
        <taxon>Spermatophyta</taxon>
        <taxon>Magnoliopsida</taxon>
        <taxon>eudicotyledons</taxon>
        <taxon>Gunneridae</taxon>
        <taxon>Pentapetalae</taxon>
        <taxon>rosids</taxon>
        <taxon>malvids</taxon>
        <taxon>Myrtales</taxon>
        <taxon>Myrtaceae</taxon>
        <taxon>Myrtoideae</taxon>
        <taxon>Eucalypteae</taxon>
        <taxon>Corymbia</taxon>
    </lineage>
</organism>
<name>A0A8T0CKT6_CORYI</name>
<reference evidence="2" key="1">
    <citation type="submission" date="2020-05" db="EMBL/GenBank/DDBJ databases">
        <title>WGS assembly of Corymbia citriodora subspecies variegata.</title>
        <authorList>
            <person name="Barry K."/>
            <person name="Hundley H."/>
            <person name="Shu S."/>
            <person name="Jenkins J."/>
            <person name="Grimwood J."/>
            <person name="Baten A."/>
        </authorList>
    </citation>
    <scope>NUCLEOTIDE SEQUENCE</scope>
    <source>
        <strain evidence="2">CV2-018</strain>
    </source>
</reference>
<evidence type="ECO:0000313" key="3">
    <source>
        <dbReference type="Proteomes" id="UP000806378"/>
    </source>
</evidence>
<dbReference type="Gramene" id="rna-gnl|WGS:JABURB|Cocit.L3976.2">
    <property type="protein sequence ID" value="cds-KAF7846638.1"/>
    <property type="gene ID" value="gene-BT93_L3976"/>
</dbReference>
<dbReference type="OrthoDB" id="1900877at2759"/>
<feature type="region of interest" description="Disordered" evidence="1">
    <location>
        <begin position="1"/>
        <end position="22"/>
    </location>
</feature>
<dbReference type="Proteomes" id="UP000806378">
    <property type="component" value="Unassembled WGS sequence"/>
</dbReference>